<dbReference type="Proteomes" id="UP000664032">
    <property type="component" value="Unassembled WGS sequence"/>
</dbReference>
<keyword evidence="1" id="KW-0482">Metalloprotease</keyword>
<keyword evidence="2" id="KW-1185">Reference proteome</keyword>
<proteinExistence type="predicted"/>
<sequence>MELVTAGAVCKGVFRTQGPLADLLGQKVSAAGRNVWWREWYKLTGYGEGEDEQQQTKLADSEESKAKEQQSLKVFCRSPFIFFVYGQANPCLSSKSLLVPPAGGLSFSYASISLFIYAGRSAAFIMASAFERPAARPLRRVANPSTLSLEILPRHPHSSIQSSLSKRLSPHPNTLRYNDSFRLILSAYNETFHLHLRPNDHLVHSAARIHYYTTTSDGREVLSHTVPLLRETVKAYLGEVVAADHSPARMRQDAAHVVPQPHPADLGWARIMVYEQGDTDRGIAPLFEGAFSANGIIYHIMTKENYLRNKLELDPQLTEPVDETDANLVIWRESDVMTHEEEHFAKTGEIYASENVVATPQSCGHDRLDYNSPSQNPMLSTPPPLTWTDRLLVPFLNDTLYRRDDVPTGNGGMNSNFINSIGSTAGCPTTQKVLYMGVAADCVYVANAKTQEAATQQILNNWNSASALYKSTFNVSLGIAELQVRSAVCPTTVNADNIWNLPCSGAELDTRLSLFSQWRGAKGNDNIGLWHLMSGCPTGSEVGIAWLATLCQQDATGSAPSVVSGTAVSTGGRTEWQVVAHEIGHNFGAIHDCADGCTTSSSCCPLTTTTCNANAQFIMSPVAQSGETVFSQCTIGNICSVMRGAGGSKVTTTCLVDPDPSRTTISLQMCGNGIVETGEDCDPGVGSNSTCCDVKTCKFKNNALCDPDSSACCTAQCTFAPSTQVCRPSRDTLCDTAEMCTGNSSSCPTDVVAPNELWEQRFGVCQRPLHSVGASMGLKAACPDRNDQSCQISCQDPTNAGACIRLTSLLIDGSPCGYAGTCLSGKCQSAGFLDTAKAWYVQNLQISIPITVVAGLVAILLLWAIFRAMSRCCGSRQQPRSRAVLAVPPGPMTRTATHERLASFDPRTGSDRPGGSRTLPGSTTSYTRVPPAAHDRMGSGGSAELRYNYAANNRMDWVDDSAYNGPRRY</sequence>
<keyword evidence="1" id="KW-0378">Hydrolase</keyword>
<reference evidence="1" key="1">
    <citation type="submission" date="2021-10" db="EMBL/GenBank/DDBJ databases">
        <title>Psilocybe cubensis genome.</title>
        <authorList>
            <person name="Mckernan K.J."/>
            <person name="Crawford S."/>
            <person name="Trippe A."/>
            <person name="Kane L.T."/>
            <person name="Mclaughlin S."/>
        </authorList>
    </citation>
    <scope>NUCLEOTIDE SEQUENCE</scope>
    <source>
        <strain evidence="1">MGC-MH-2018</strain>
    </source>
</reference>
<dbReference type="EMBL" id="JAFIQS020000001">
    <property type="protein sequence ID" value="KAH9487167.1"/>
    <property type="molecule type" value="Genomic_DNA"/>
</dbReference>
<gene>
    <name evidence="1" type="ORF">JR316_0001236</name>
</gene>
<protein>
    <submittedName>
        <fullName evidence="1">Disintegrin and metalloproteinase domain-containing protein B</fullName>
    </submittedName>
</protein>
<evidence type="ECO:0000313" key="2">
    <source>
        <dbReference type="Proteomes" id="UP000664032"/>
    </source>
</evidence>
<organism evidence="1 2">
    <name type="scientific">Psilocybe cubensis</name>
    <name type="common">Psychedelic mushroom</name>
    <name type="synonym">Stropharia cubensis</name>
    <dbReference type="NCBI Taxonomy" id="181762"/>
    <lineage>
        <taxon>Eukaryota</taxon>
        <taxon>Fungi</taxon>
        <taxon>Dikarya</taxon>
        <taxon>Basidiomycota</taxon>
        <taxon>Agaricomycotina</taxon>
        <taxon>Agaricomycetes</taxon>
        <taxon>Agaricomycetidae</taxon>
        <taxon>Agaricales</taxon>
        <taxon>Agaricineae</taxon>
        <taxon>Strophariaceae</taxon>
        <taxon>Psilocybe</taxon>
    </lineage>
</organism>
<accession>A0ACB8HHL2</accession>
<name>A0ACB8HHL2_PSICU</name>
<keyword evidence="1" id="KW-0645">Protease</keyword>
<comment type="caution">
    <text evidence="1">The sequence shown here is derived from an EMBL/GenBank/DDBJ whole genome shotgun (WGS) entry which is preliminary data.</text>
</comment>
<evidence type="ECO:0000313" key="1">
    <source>
        <dbReference type="EMBL" id="KAH9487167.1"/>
    </source>
</evidence>